<dbReference type="RefSeq" id="WP_141955536.1">
    <property type="nucleotide sequence ID" value="NZ_VFOZ01000001.1"/>
</dbReference>
<gene>
    <name evidence="2" type="ORF">FB559_2255</name>
</gene>
<feature type="domain" description="HTH cro/C1-type" evidence="1">
    <location>
        <begin position="34"/>
        <end position="81"/>
    </location>
</feature>
<dbReference type="SMART" id="SM00530">
    <property type="entry name" value="HTH_XRE"/>
    <property type="match status" value="1"/>
</dbReference>
<dbReference type="GO" id="GO:0003677">
    <property type="term" value="F:DNA binding"/>
    <property type="evidence" value="ECO:0007669"/>
    <property type="project" value="InterPro"/>
</dbReference>
<dbReference type="CDD" id="cd00093">
    <property type="entry name" value="HTH_XRE"/>
    <property type="match status" value="1"/>
</dbReference>
<dbReference type="Gene3D" id="3.30.450.180">
    <property type="match status" value="1"/>
</dbReference>
<organism evidence="2 3">
    <name type="scientific">Actinoallomurus bryophytorum</name>
    <dbReference type="NCBI Taxonomy" id="1490222"/>
    <lineage>
        <taxon>Bacteria</taxon>
        <taxon>Bacillati</taxon>
        <taxon>Actinomycetota</taxon>
        <taxon>Actinomycetes</taxon>
        <taxon>Streptosporangiales</taxon>
        <taxon>Thermomonosporaceae</taxon>
        <taxon>Actinoallomurus</taxon>
    </lineage>
</organism>
<dbReference type="InterPro" id="IPR001387">
    <property type="entry name" value="Cro/C1-type_HTH"/>
</dbReference>
<keyword evidence="3" id="KW-1185">Reference proteome</keyword>
<dbReference type="Pfam" id="PF17765">
    <property type="entry name" value="MLTR_LBD"/>
    <property type="match status" value="1"/>
</dbReference>
<proteinExistence type="predicted"/>
<dbReference type="AlphaFoldDB" id="A0A543CHZ1"/>
<evidence type="ECO:0000313" key="2">
    <source>
        <dbReference type="EMBL" id="TQL96706.1"/>
    </source>
</evidence>
<dbReference type="InterPro" id="IPR010982">
    <property type="entry name" value="Lambda_DNA-bd_dom_sf"/>
</dbReference>
<evidence type="ECO:0000313" key="3">
    <source>
        <dbReference type="Proteomes" id="UP000316096"/>
    </source>
</evidence>
<protein>
    <submittedName>
        <fullName evidence="2">Helix-turn-helix protein</fullName>
    </submittedName>
</protein>
<dbReference type="Gene3D" id="1.10.260.40">
    <property type="entry name" value="lambda repressor-like DNA-binding domains"/>
    <property type="match status" value="1"/>
</dbReference>
<dbReference type="PANTHER" id="PTHR35010:SF2">
    <property type="entry name" value="BLL4672 PROTEIN"/>
    <property type="match status" value="1"/>
</dbReference>
<dbReference type="Proteomes" id="UP000316096">
    <property type="component" value="Unassembled WGS sequence"/>
</dbReference>
<sequence length="267" mass="29851">MARQELARFLRDRREDLRPADVGLPTGPRRRTPGLRREEVADLANMSVDYYVRLEQARGPHPSPRILDSITRALRLDPAERTHLFRLAGANPTPPAGPSRQVRPYIAGLLRRMPEAGAVVTDATYDVIAWNPLAEALLGDLREVPNLARRRFLRLSPYEISGAEEFARIAVARLRSAADRYPRDERLAGLLAELHAGSEEFTEVWNTDPVHTPGHRVKTAAHPELGRLRLNCDVLAVPDDDQQVVFITADPGTASARALRHVLRRTA</sequence>
<evidence type="ECO:0000259" key="1">
    <source>
        <dbReference type="PROSITE" id="PS50943"/>
    </source>
</evidence>
<dbReference type="OrthoDB" id="3608749at2"/>
<accession>A0A543CHZ1</accession>
<comment type="caution">
    <text evidence="2">The sequence shown here is derived from an EMBL/GenBank/DDBJ whole genome shotgun (WGS) entry which is preliminary data.</text>
</comment>
<dbReference type="SUPFAM" id="SSF47413">
    <property type="entry name" value="lambda repressor-like DNA-binding domains"/>
    <property type="match status" value="1"/>
</dbReference>
<dbReference type="PROSITE" id="PS50943">
    <property type="entry name" value="HTH_CROC1"/>
    <property type="match status" value="1"/>
</dbReference>
<dbReference type="PANTHER" id="PTHR35010">
    <property type="entry name" value="BLL4672 PROTEIN-RELATED"/>
    <property type="match status" value="1"/>
</dbReference>
<dbReference type="Pfam" id="PF13560">
    <property type="entry name" value="HTH_31"/>
    <property type="match status" value="1"/>
</dbReference>
<dbReference type="EMBL" id="VFOZ01000001">
    <property type="protein sequence ID" value="TQL96706.1"/>
    <property type="molecule type" value="Genomic_DNA"/>
</dbReference>
<dbReference type="InterPro" id="IPR041413">
    <property type="entry name" value="MLTR_LBD"/>
</dbReference>
<name>A0A543CHZ1_9ACTN</name>
<reference evidence="2 3" key="1">
    <citation type="submission" date="2019-06" db="EMBL/GenBank/DDBJ databases">
        <title>Sequencing the genomes of 1000 actinobacteria strains.</title>
        <authorList>
            <person name="Klenk H.-P."/>
        </authorList>
    </citation>
    <scope>NUCLEOTIDE SEQUENCE [LARGE SCALE GENOMIC DNA]</scope>
    <source>
        <strain evidence="2 3">DSM 102200</strain>
    </source>
</reference>